<gene>
    <name evidence="2" type="ORF">TTAC_LOCUS4412</name>
</gene>
<evidence type="ECO:0000313" key="3">
    <source>
        <dbReference type="Proteomes" id="UP000274429"/>
    </source>
</evidence>
<keyword evidence="3" id="KW-1185">Reference proteome</keyword>
<proteinExistence type="predicted"/>
<feature type="compositionally biased region" description="Polar residues" evidence="1">
    <location>
        <begin position="195"/>
        <end position="213"/>
    </location>
</feature>
<reference evidence="2 3" key="1">
    <citation type="submission" date="2018-11" db="EMBL/GenBank/DDBJ databases">
        <authorList>
            <consortium name="Pathogen Informatics"/>
        </authorList>
    </citation>
    <scope>NUCLEOTIDE SEQUENCE [LARGE SCALE GENOMIC DNA]</scope>
</reference>
<name>A0A3P7F8D8_HYDTA</name>
<dbReference type="OrthoDB" id="8020218at2759"/>
<organism evidence="2 3">
    <name type="scientific">Hydatigena taeniaeformis</name>
    <name type="common">Feline tapeworm</name>
    <name type="synonym">Taenia taeniaeformis</name>
    <dbReference type="NCBI Taxonomy" id="6205"/>
    <lineage>
        <taxon>Eukaryota</taxon>
        <taxon>Metazoa</taxon>
        <taxon>Spiralia</taxon>
        <taxon>Lophotrochozoa</taxon>
        <taxon>Platyhelminthes</taxon>
        <taxon>Cestoda</taxon>
        <taxon>Eucestoda</taxon>
        <taxon>Cyclophyllidea</taxon>
        <taxon>Taeniidae</taxon>
        <taxon>Hydatigera</taxon>
    </lineage>
</organism>
<evidence type="ECO:0000313" key="2">
    <source>
        <dbReference type="EMBL" id="VDM24877.1"/>
    </source>
</evidence>
<feature type="region of interest" description="Disordered" evidence="1">
    <location>
        <begin position="195"/>
        <end position="223"/>
    </location>
</feature>
<dbReference type="Proteomes" id="UP000274429">
    <property type="component" value="Unassembled WGS sequence"/>
</dbReference>
<feature type="compositionally biased region" description="Acidic residues" evidence="1">
    <location>
        <begin position="33"/>
        <end position="47"/>
    </location>
</feature>
<protein>
    <submittedName>
        <fullName evidence="2">Uncharacterized protein</fullName>
    </submittedName>
</protein>
<accession>A0A3P7F8D8</accession>
<feature type="region of interest" description="Disordered" evidence="1">
    <location>
        <begin position="27"/>
        <end position="48"/>
    </location>
</feature>
<dbReference type="EMBL" id="UYWX01004351">
    <property type="protein sequence ID" value="VDM24877.1"/>
    <property type="molecule type" value="Genomic_DNA"/>
</dbReference>
<sequence length="542" mass="61468">MKQGMLLFAEKYYPSLADYIRQWDDNQSSSDACSEEVGDEAEEDNDDEDRRLKRGLLLLAQKYYPPLATYLCHCNEKHLMQQTHAEDDLEQDKHYLKRGLLLFADKFHPTLANYIRQCDNVQLSHGASDVTGEDTEEQLLKKYLLIFSKKFYPILATYIRHCEDNQLPPDVCGVGEDVDASHQCSRLGPPPYATPSETNTCHSNDDQSISNPPNVDEEDDEEQRLKQGLLLLTQKYYPSLAAYICQCDDYQPSPCDPCVGEERTEEQRLKQSLLLFAKKFYPCLATCIRQCDGTLVLNDEFIKNNAANSNLDAKEGSPVDTPKIVCNEVNEVPFKHVNASNLSSEVTMEAFEKVMPPTGLTVDTSFRSSLCHSLEGGFAESPYYVERCTVESVDSTAPLSQSSSTKLYFSNTEEFTTEEGFSPTAPLSIQRRIRIYLEDLENTDKFGNPQEEIIIDSNLDSCTDESKLSSVDVEFTMEQRNSPPLDLESQDEDLKNCVSAILKHIWSELVECIRREGLSDIYELSLGDRRIEVPQDDICLVR</sequence>
<evidence type="ECO:0000256" key="1">
    <source>
        <dbReference type="SAM" id="MobiDB-lite"/>
    </source>
</evidence>
<dbReference type="AlphaFoldDB" id="A0A3P7F8D8"/>